<sequence length="23" mass="2666">MQYKIMLFIRSEMTSAGLNVAFD</sequence>
<name>A0A382ZQM0_9ZZZZ</name>
<reference evidence="1" key="1">
    <citation type="submission" date="2018-05" db="EMBL/GenBank/DDBJ databases">
        <authorList>
            <person name="Lanie J.A."/>
            <person name="Ng W.-L."/>
            <person name="Kazmierczak K.M."/>
            <person name="Andrzejewski T.M."/>
            <person name="Davidsen T.M."/>
            <person name="Wayne K.J."/>
            <person name="Tettelin H."/>
            <person name="Glass J.I."/>
            <person name="Rusch D."/>
            <person name="Podicherti R."/>
            <person name="Tsui H.-C.T."/>
            <person name="Winkler M.E."/>
        </authorList>
    </citation>
    <scope>NUCLEOTIDE SEQUENCE</scope>
</reference>
<evidence type="ECO:0000313" key="1">
    <source>
        <dbReference type="EMBL" id="SVD97916.1"/>
    </source>
</evidence>
<proteinExistence type="predicted"/>
<organism evidence="1">
    <name type="scientific">marine metagenome</name>
    <dbReference type="NCBI Taxonomy" id="408172"/>
    <lineage>
        <taxon>unclassified sequences</taxon>
        <taxon>metagenomes</taxon>
        <taxon>ecological metagenomes</taxon>
    </lineage>
</organism>
<dbReference type="AlphaFoldDB" id="A0A382ZQM0"/>
<dbReference type="EMBL" id="UINC01185948">
    <property type="protein sequence ID" value="SVD97916.1"/>
    <property type="molecule type" value="Genomic_DNA"/>
</dbReference>
<accession>A0A382ZQM0</accession>
<gene>
    <name evidence="1" type="ORF">METZ01_LOCUS450770</name>
</gene>
<protein>
    <submittedName>
        <fullName evidence="1">Uncharacterized protein</fullName>
    </submittedName>
</protein>